<evidence type="ECO:0000313" key="2">
    <source>
        <dbReference type="Proteomes" id="UP000308886"/>
    </source>
</evidence>
<name>A0AC61QPH9_9BACT</name>
<reference evidence="1" key="1">
    <citation type="submission" date="2019-04" db="EMBL/GenBank/DDBJ databases">
        <title>Microbes associate with the intestines of laboratory mice.</title>
        <authorList>
            <person name="Navarre W."/>
            <person name="Wong E."/>
            <person name="Huang K."/>
            <person name="Tropini C."/>
            <person name="Ng K."/>
            <person name="Yu B."/>
        </authorList>
    </citation>
    <scope>NUCLEOTIDE SEQUENCE</scope>
    <source>
        <strain evidence="1">NM73_A23</strain>
    </source>
</reference>
<dbReference type="Proteomes" id="UP000308886">
    <property type="component" value="Unassembled WGS sequence"/>
</dbReference>
<accession>A0AC61QPH9</accession>
<keyword evidence="2" id="KW-1185">Reference proteome</keyword>
<protein>
    <submittedName>
        <fullName evidence="1">Uncharacterized protein</fullName>
    </submittedName>
</protein>
<proteinExistence type="predicted"/>
<sequence>MKQITILTALMLITANAIAQNNVKRTMEALINNSNVKKVMTSNYDDSDKGGSITTYCYFTELYFTKDQQRMINRLEDAFEQDAAKGYKYIHQTPEIKAEKSNVVYGPNFKYNVAFCTRPTHNYRLLFVNDENNATKRYVYAMVWYKEGKGTRCLLYRIYGDNPAKVTKLPAIAENIVPPTPPITSSTMTILDENGIRIITNKDENGKVISTIKTTKDANGIAIGTSAIHRFGNLRIAFLEAIKNQDQKSLQTGIVMNIVELCKKHSNEFSQNERNTCKTSINEMQNIMKKTNPDTFLNGMLDEAYQSLGR</sequence>
<comment type="caution">
    <text evidence="1">The sequence shown here is derived from an EMBL/GenBank/DDBJ whole genome shotgun (WGS) entry which is preliminary data.</text>
</comment>
<dbReference type="EMBL" id="SRZC01000014">
    <property type="protein sequence ID" value="TGX81704.1"/>
    <property type="molecule type" value="Genomic_DNA"/>
</dbReference>
<organism evidence="1 2">
    <name type="scientific">Palleniella muris</name>
    <dbReference type="NCBI Taxonomy" id="3038145"/>
    <lineage>
        <taxon>Bacteria</taxon>
        <taxon>Pseudomonadati</taxon>
        <taxon>Bacteroidota</taxon>
        <taxon>Bacteroidia</taxon>
        <taxon>Bacteroidales</taxon>
        <taxon>Prevotellaceae</taxon>
        <taxon>Palleniella</taxon>
    </lineage>
</organism>
<evidence type="ECO:0000313" key="1">
    <source>
        <dbReference type="EMBL" id="TGX81704.1"/>
    </source>
</evidence>
<gene>
    <name evidence="1" type="ORF">E5358_09230</name>
</gene>